<name>A0A418Q9M3_9CORY</name>
<dbReference type="PANTHER" id="PTHR30055:SF237">
    <property type="entry name" value="TRANSCRIPTIONAL REPRESSOR MCE3R"/>
    <property type="match status" value="1"/>
</dbReference>
<feature type="DNA-binding region" description="H-T-H motif" evidence="2">
    <location>
        <begin position="45"/>
        <end position="64"/>
    </location>
</feature>
<sequence>MSSVYPPAPSVEGLSARSAAKAERRVELLRAAAEIMAVKGFHSTRLEDIGEAVGISGPAVYRHFASKDVILQELLTGVSEHLLQESTAMLQGITEPADQLNVLVDFHVDFALSQPALIRLHQRELFRLDATGLDRVRAAQGHYLGLWAEALRGYDSSFAGESGRITAQLVTGMINASQNTSKWAGEALLRRQVTLCARAAVGLR</sequence>
<reference evidence="4 5" key="1">
    <citation type="submission" date="2018-09" db="EMBL/GenBank/DDBJ databases">
        <title>Optimization and identification of Corynebacterium falsenii FN1-14 from fish paste.</title>
        <authorList>
            <person name="Daroonpunt R."/>
            <person name="Tanasupawat S."/>
        </authorList>
    </citation>
    <scope>NUCLEOTIDE SEQUENCE [LARGE SCALE GENOMIC DNA]</scope>
    <source>
        <strain evidence="4 5">FN1-14</strain>
    </source>
</reference>
<dbReference type="AlphaFoldDB" id="A0A418Q9M3"/>
<dbReference type="Pfam" id="PF00440">
    <property type="entry name" value="TetR_N"/>
    <property type="match status" value="1"/>
</dbReference>
<dbReference type="InterPro" id="IPR050109">
    <property type="entry name" value="HTH-type_TetR-like_transc_reg"/>
</dbReference>
<dbReference type="InterPro" id="IPR009057">
    <property type="entry name" value="Homeodomain-like_sf"/>
</dbReference>
<evidence type="ECO:0000313" key="4">
    <source>
        <dbReference type="EMBL" id="RIX36707.1"/>
    </source>
</evidence>
<organism evidence="4 5">
    <name type="scientific">Corynebacterium falsenii</name>
    <dbReference type="NCBI Taxonomy" id="108486"/>
    <lineage>
        <taxon>Bacteria</taxon>
        <taxon>Bacillati</taxon>
        <taxon>Actinomycetota</taxon>
        <taxon>Actinomycetes</taxon>
        <taxon>Mycobacteriales</taxon>
        <taxon>Corynebacteriaceae</taxon>
        <taxon>Corynebacterium</taxon>
    </lineage>
</organism>
<proteinExistence type="predicted"/>
<dbReference type="SUPFAM" id="SSF46689">
    <property type="entry name" value="Homeodomain-like"/>
    <property type="match status" value="1"/>
</dbReference>
<keyword evidence="1 2" id="KW-0238">DNA-binding</keyword>
<accession>A0A418Q9M3</accession>
<dbReference type="Gene3D" id="1.10.10.60">
    <property type="entry name" value="Homeodomain-like"/>
    <property type="match status" value="1"/>
</dbReference>
<evidence type="ECO:0000256" key="2">
    <source>
        <dbReference type="PROSITE-ProRule" id="PRU00335"/>
    </source>
</evidence>
<dbReference type="Gene3D" id="1.10.357.10">
    <property type="entry name" value="Tetracycline Repressor, domain 2"/>
    <property type="match status" value="1"/>
</dbReference>
<feature type="domain" description="HTH tetR-type" evidence="3">
    <location>
        <begin position="22"/>
        <end position="82"/>
    </location>
</feature>
<dbReference type="OrthoDB" id="9179041at2"/>
<dbReference type="RefSeq" id="WP_025403297.1">
    <property type="nucleotide sequence ID" value="NZ_CBCRUA010000001.1"/>
</dbReference>
<gene>
    <name evidence="4" type="ORF">D3M95_00385</name>
</gene>
<dbReference type="PROSITE" id="PS50977">
    <property type="entry name" value="HTH_TETR_2"/>
    <property type="match status" value="1"/>
</dbReference>
<dbReference type="InterPro" id="IPR001647">
    <property type="entry name" value="HTH_TetR"/>
</dbReference>
<evidence type="ECO:0000259" key="3">
    <source>
        <dbReference type="PROSITE" id="PS50977"/>
    </source>
</evidence>
<dbReference type="PANTHER" id="PTHR30055">
    <property type="entry name" value="HTH-TYPE TRANSCRIPTIONAL REGULATOR RUTR"/>
    <property type="match status" value="1"/>
</dbReference>
<protein>
    <submittedName>
        <fullName evidence="4">TetR/AcrR family transcriptional regulator</fullName>
    </submittedName>
</protein>
<dbReference type="EMBL" id="QXJK01000001">
    <property type="protein sequence ID" value="RIX36707.1"/>
    <property type="molecule type" value="Genomic_DNA"/>
</dbReference>
<keyword evidence="5" id="KW-1185">Reference proteome</keyword>
<dbReference type="PRINTS" id="PR00455">
    <property type="entry name" value="HTHTETR"/>
</dbReference>
<evidence type="ECO:0000256" key="1">
    <source>
        <dbReference type="ARBA" id="ARBA00023125"/>
    </source>
</evidence>
<comment type="caution">
    <text evidence="4">The sequence shown here is derived from an EMBL/GenBank/DDBJ whole genome shotgun (WGS) entry which is preliminary data.</text>
</comment>
<dbReference type="GO" id="GO:0000976">
    <property type="term" value="F:transcription cis-regulatory region binding"/>
    <property type="evidence" value="ECO:0007669"/>
    <property type="project" value="TreeGrafter"/>
</dbReference>
<dbReference type="Proteomes" id="UP000285278">
    <property type="component" value="Unassembled WGS sequence"/>
</dbReference>
<dbReference type="STRING" id="1451189.CFAL_08700"/>
<evidence type="ECO:0000313" key="5">
    <source>
        <dbReference type="Proteomes" id="UP000285278"/>
    </source>
</evidence>
<dbReference type="GO" id="GO:0003700">
    <property type="term" value="F:DNA-binding transcription factor activity"/>
    <property type="evidence" value="ECO:0007669"/>
    <property type="project" value="TreeGrafter"/>
</dbReference>